<dbReference type="GeneID" id="55609360"/>
<dbReference type="Proteomes" id="UP000259354">
    <property type="component" value="Segment"/>
</dbReference>
<name>A0A345GTN1_9CAUD</name>
<evidence type="ECO:0000313" key="1">
    <source>
        <dbReference type="EMBL" id="AXG66303.1"/>
    </source>
</evidence>
<accession>A0A345GTN1</accession>
<dbReference type="RefSeq" id="YP_009839152.1">
    <property type="nucleotide sequence ID" value="NC_048719.1"/>
</dbReference>
<proteinExistence type="predicted"/>
<dbReference type="EMBL" id="MH536811">
    <property type="protein sequence ID" value="AXG66303.1"/>
    <property type="molecule type" value="Genomic_DNA"/>
</dbReference>
<reference evidence="1 2" key="1">
    <citation type="submission" date="2018-06" db="EMBL/GenBank/DDBJ databases">
        <authorList>
            <person name="Moussa A."/>
            <person name="Couoh J.M."/>
            <person name="Harbem L."/>
            <person name="Okocha J.C."/>
            <person name="Taylor D."/>
            <person name="Teutsch A.B."/>
            <person name="Smith B.R."/>
            <person name="Suri N."/>
            <person name="Layton S.R."/>
            <person name="Kim T."/>
            <person name="Hughes L.E."/>
            <person name="Garlena R.A."/>
            <person name="Russell D.A."/>
            <person name="Pope W.H."/>
            <person name="Jacobs-Sera D."/>
            <person name="Hatfull G.F."/>
        </authorList>
    </citation>
    <scope>NUCLEOTIDE SEQUENCE [LARGE SCALE GENOMIC DNA]</scope>
</reference>
<sequence length="50" mass="5335">MIRIVTGIVLVVLGVVVSCLSEQQDMAVMMGVVGVGSLFWGMLDKPEPTE</sequence>
<gene>
    <name evidence="1" type="primary">218</name>
    <name evidence="1" type="ORF">SEA_ANNADREAMY_218</name>
</gene>
<dbReference type="KEGG" id="vg:55609360"/>
<evidence type="ECO:0000313" key="2">
    <source>
        <dbReference type="Proteomes" id="UP000259354"/>
    </source>
</evidence>
<organism evidence="1 2">
    <name type="scientific">Streptomyces phage Annadreamy</name>
    <dbReference type="NCBI Taxonomy" id="2250335"/>
    <lineage>
        <taxon>Viruses</taxon>
        <taxon>Duplodnaviria</taxon>
        <taxon>Heunggongvirae</taxon>
        <taxon>Uroviricota</taxon>
        <taxon>Caudoviricetes</taxon>
        <taxon>Stanwilliamsviridae</taxon>
        <taxon>Loccivirinae</taxon>
        <taxon>Annadreamyvirus</taxon>
        <taxon>Annadreamyvirus annadreamy</taxon>
    </lineage>
</organism>
<protein>
    <recommendedName>
        <fullName evidence="3">Lipoprotein</fullName>
    </recommendedName>
</protein>
<dbReference type="PROSITE" id="PS51257">
    <property type="entry name" value="PROKAR_LIPOPROTEIN"/>
    <property type="match status" value="1"/>
</dbReference>
<evidence type="ECO:0008006" key="3">
    <source>
        <dbReference type="Google" id="ProtNLM"/>
    </source>
</evidence>
<keyword evidence="2" id="KW-1185">Reference proteome</keyword>